<dbReference type="PANTHER" id="PTHR38048:SF2">
    <property type="entry name" value="HEMERYTHRIN-LIKE DOMAIN-CONTAINING PROTEIN"/>
    <property type="match status" value="1"/>
</dbReference>
<sequence>MGQTHPKVTRQWADGPFPLIETPRKRRGITNLQTEPGAVSAATEMCLVHNVMIRIMNCIYLQAPNVKLEKDITDFTIFMHSFLVLLHEHHGNEEKFFFPMLEEYIGTPGWMEKNVAQHHAFSRGLEGFEEYVKALQGGKAMYDGTKIRKLVDDFAPVLAEHLTDEIVTFEDLESLGNKIDWKTWNKKVSEIAVKTAETDHEIPIVLTNMDIPFEKPFHQAVWPPFPWFAALMFRWMYLPRHKGAWRFSCCDWYGNPKELEFV</sequence>
<dbReference type="AlphaFoldDB" id="A0A8H7T2N8"/>
<dbReference type="Gene3D" id="1.20.120.520">
    <property type="entry name" value="nmb1532 protein domain like"/>
    <property type="match status" value="1"/>
</dbReference>
<feature type="domain" description="Hemerythrin-like" evidence="1">
    <location>
        <begin position="49"/>
        <end position="165"/>
    </location>
</feature>
<dbReference type="PANTHER" id="PTHR38048">
    <property type="entry name" value="EXPRESSED PROTEIN"/>
    <property type="match status" value="1"/>
</dbReference>
<organism evidence="2 3">
    <name type="scientific">Cadophora malorum</name>
    <dbReference type="NCBI Taxonomy" id="108018"/>
    <lineage>
        <taxon>Eukaryota</taxon>
        <taxon>Fungi</taxon>
        <taxon>Dikarya</taxon>
        <taxon>Ascomycota</taxon>
        <taxon>Pezizomycotina</taxon>
        <taxon>Leotiomycetes</taxon>
        <taxon>Helotiales</taxon>
        <taxon>Ploettnerulaceae</taxon>
        <taxon>Cadophora</taxon>
    </lineage>
</organism>
<protein>
    <recommendedName>
        <fullName evidence="1">Hemerythrin-like domain-containing protein</fullName>
    </recommendedName>
</protein>
<comment type="caution">
    <text evidence="2">The sequence shown here is derived from an EMBL/GenBank/DDBJ whole genome shotgun (WGS) entry which is preliminary data.</text>
</comment>
<evidence type="ECO:0000259" key="1">
    <source>
        <dbReference type="Pfam" id="PF01814"/>
    </source>
</evidence>
<dbReference type="InterPro" id="IPR053206">
    <property type="entry name" value="Dimeric_xanthone_biosynth"/>
</dbReference>
<reference evidence="2" key="1">
    <citation type="submission" date="2021-02" db="EMBL/GenBank/DDBJ databases">
        <title>Genome sequence Cadophora malorum strain M34.</title>
        <authorList>
            <person name="Stefanovic E."/>
            <person name="Vu D."/>
            <person name="Scully C."/>
            <person name="Dijksterhuis J."/>
            <person name="Roader J."/>
            <person name="Houbraken J."/>
        </authorList>
    </citation>
    <scope>NUCLEOTIDE SEQUENCE</scope>
    <source>
        <strain evidence="2">M34</strain>
    </source>
</reference>
<proteinExistence type="predicted"/>
<dbReference type="OrthoDB" id="58416at2759"/>
<accession>A0A8H7T2N8</accession>
<dbReference type="Proteomes" id="UP000664132">
    <property type="component" value="Unassembled WGS sequence"/>
</dbReference>
<evidence type="ECO:0000313" key="3">
    <source>
        <dbReference type="Proteomes" id="UP000664132"/>
    </source>
</evidence>
<name>A0A8H7T2N8_9HELO</name>
<dbReference type="Pfam" id="PF01814">
    <property type="entry name" value="Hemerythrin"/>
    <property type="match status" value="1"/>
</dbReference>
<evidence type="ECO:0000313" key="2">
    <source>
        <dbReference type="EMBL" id="KAG4413505.1"/>
    </source>
</evidence>
<dbReference type="InterPro" id="IPR012312">
    <property type="entry name" value="Hemerythrin-like"/>
</dbReference>
<dbReference type="EMBL" id="JAFJYH010000311">
    <property type="protein sequence ID" value="KAG4413505.1"/>
    <property type="molecule type" value="Genomic_DNA"/>
</dbReference>
<gene>
    <name evidence="2" type="ORF">IFR04_013370</name>
</gene>
<dbReference type="CDD" id="cd12108">
    <property type="entry name" value="Hr-like"/>
    <property type="match status" value="1"/>
</dbReference>
<keyword evidence="3" id="KW-1185">Reference proteome</keyword>